<organism evidence="1 2">
    <name type="scientific">Melastoma candidum</name>
    <dbReference type="NCBI Taxonomy" id="119954"/>
    <lineage>
        <taxon>Eukaryota</taxon>
        <taxon>Viridiplantae</taxon>
        <taxon>Streptophyta</taxon>
        <taxon>Embryophyta</taxon>
        <taxon>Tracheophyta</taxon>
        <taxon>Spermatophyta</taxon>
        <taxon>Magnoliopsida</taxon>
        <taxon>eudicotyledons</taxon>
        <taxon>Gunneridae</taxon>
        <taxon>Pentapetalae</taxon>
        <taxon>rosids</taxon>
        <taxon>malvids</taxon>
        <taxon>Myrtales</taxon>
        <taxon>Melastomataceae</taxon>
        <taxon>Melastomatoideae</taxon>
        <taxon>Melastomateae</taxon>
        <taxon>Melastoma</taxon>
    </lineage>
</organism>
<name>A0ACB9LNB2_9MYRT</name>
<gene>
    <name evidence="1" type="ORF">MLD38_037646</name>
</gene>
<reference evidence="2" key="1">
    <citation type="journal article" date="2023" name="Front. Plant Sci.">
        <title>Chromosomal-level genome assembly of Melastoma candidum provides insights into trichome evolution.</title>
        <authorList>
            <person name="Zhong Y."/>
            <person name="Wu W."/>
            <person name="Sun C."/>
            <person name="Zou P."/>
            <person name="Liu Y."/>
            <person name="Dai S."/>
            <person name="Zhou R."/>
        </authorList>
    </citation>
    <scope>NUCLEOTIDE SEQUENCE [LARGE SCALE GENOMIC DNA]</scope>
</reference>
<protein>
    <submittedName>
        <fullName evidence="1">Uncharacterized protein</fullName>
    </submittedName>
</protein>
<keyword evidence="2" id="KW-1185">Reference proteome</keyword>
<evidence type="ECO:0000313" key="1">
    <source>
        <dbReference type="EMBL" id="KAI4312856.1"/>
    </source>
</evidence>
<accession>A0ACB9LNB2</accession>
<evidence type="ECO:0000313" key="2">
    <source>
        <dbReference type="Proteomes" id="UP001057402"/>
    </source>
</evidence>
<comment type="caution">
    <text evidence="1">The sequence shown here is derived from an EMBL/GenBank/DDBJ whole genome shotgun (WGS) entry which is preliminary data.</text>
</comment>
<dbReference type="Proteomes" id="UP001057402">
    <property type="component" value="Chromosome 11"/>
</dbReference>
<dbReference type="EMBL" id="CM042890">
    <property type="protein sequence ID" value="KAI4312856.1"/>
    <property type="molecule type" value="Genomic_DNA"/>
</dbReference>
<sequence length="384" mass="43334">MIWRLLKFIKKRKEIKLRKKFFERNGGLLLQQQLNSPEGGLDKGRILTVMDLVVATDNFNKSRALGHGGLGTVYKGMLIDGRIVAIKKSTAVYEGKLEQFINEVVILSQINHRNIVKLLGCCLETEVPLLVYEFIPNGTLFEFLHDANDELPVTWETRLRIATETSGALSYLHSAASIPIYHRDIKSTNILLDEKYLAKVADFGTSKSVSLEQTHVTTLVQGTLGYLDPEYFQTSQFTDKSDVYGFGVVLVELLTGQKPISSSRTEEGRSLATYFMISMEENQLLDILHPQVREQATREDIKRVADLAKRCLHLQGRNRPTMKEVAAELEEVRNITFPSRIQRNKKSDAAVEEHADGLEPSKMKAETGTLALLDERPLLVTTSW</sequence>
<proteinExistence type="predicted"/>